<comment type="subcellular location">
    <subcellularLocation>
        <location evidence="1">Nucleus</location>
        <location evidence="1">Nucleolus</location>
    </subcellularLocation>
</comment>
<dbReference type="GO" id="GO:0003723">
    <property type="term" value="F:RNA binding"/>
    <property type="evidence" value="ECO:0007669"/>
    <property type="project" value="UniProtKB-UniRule"/>
</dbReference>
<feature type="region of interest" description="Disordered" evidence="6">
    <location>
        <begin position="373"/>
        <end position="409"/>
    </location>
</feature>
<dbReference type="SUPFAM" id="SSF54928">
    <property type="entry name" value="RNA-binding domain, RBD"/>
    <property type="match status" value="2"/>
</dbReference>
<feature type="domain" description="RRM" evidence="7">
    <location>
        <begin position="298"/>
        <end position="379"/>
    </location>
</feature>
<proteinExistence type="inferred from homology"/>
<comment type="similarity">
    <text evidence="2">Belongs to the RRM RBM34 family.</text>
</comment>
<dbReference type="Gene3D" id="3.30.70.330">
    <property type="match status" value="2"/>
</dbReference>
<organism evidence="8 9">
    <name type="scientific">Dorcoceras hygrometricum</name>
    <dbReference type="NCBI Taxonomy" id="472368"/>
    <lineage>
        <taxon>Eukaryota</taxon>
        <taxon>Viridiplantae</taxon>
        <taxon>Streptophyta</taxon>
        <taxon>Embryophyta</taxon>
        <taxon>Tracheophyta</taxon>
        <taxon>Spermatophyta</taxon>
        <taxon>Magnoliopsida</taxon>
        <taxon>eudicotyledons</taxon>
        <taxon>Gunneridae</taxon>
        <taxon>Pentapetalae</taxon>
        <taxon>asterids</taxon>
        <taxon>lamiids</taxon>
        <taxon>Lamiales</taxon>
        <taxon>Gesneriaceae</taxon>
        <taxon>Didymocarpoideae</taxon>
        <taxon>Trichosporeae</taxon>
        <taxon>Loxocarpinae</taxon>
        <taxon>Dorcoceras</taxon>
    </lineage>
</organism>
<evidence type="ECO:0000256" key="3">
    <source>
        <dbReference type="ARBA" id="ARBA00022884"/>
    </source>
</evidence>
<evidence type="ECO:0000313" key="8">
    <source>
        <dbReference type="EMBL" id="KZV47062.1"/>
    </source>
</evidence>
<feature type="region of interest" description="Disordered" evidence="6">
    <location>
        <begin position="44"/>
        <end position="110"/>
    </location>
</feature>
<dbReference type="SMART" id="SM00360">
    <property type="entry name" value="RRM"/>
    <property type="match status" value="2"/>
</dbReference>
<dbReference type="GO" id="GO:0005730">
    <property type="term" value="C:nucleolus"/>
    <property type="evidence" value="ECO:0007669"/>
    <property type="project" value="UniProtKB-SubCell"/>
</dbReference>
<protein>
    <submittedName>
        <fullName evidence="8">RNA recognition motif-containing family protein</fullName>
    </submittedName>
</protein>
<evidence type="ECO:0000256" key="1">
    <source>
        <dbReference type="ARBA" id="ARBA00004604"/>
    </source>
</evidence>
<dbReference type="CDD" id="cd12394">
    <property type="entry name" value="RRM1_RBM34"/>
    <property type="match status" value="1"/>
</dbReference>
<dbReference type="AlphaFoldDB" id="A0A2Z7CIW9"/>
<dbReference type="PANTHER" id="PTHR23236:SF25">
    <property type="entry name" value="RNA-BINDING PROTEIN 34"/>
    <property type="match status" value="1"/>
</dbReference>
<dbReference type="InterPro" id="IPR034221">
    <property type="entry name" value="RBM34_RRM2"/>
</dbReference>
<feature type="compositionally biased region" description="Basic and acidic residues" evidence="6">
    <location>
        <begin position="79"/>
        <end position="93"/>
    </location>
</feature>
<feature type="domain" description="RRM" evidence="7">
    <location>
        <begin position="187"/>
        <end position="281"/>
    </location>
</feature>
<evidence type="ECO:0000256" key="6">
    <source>
        <dbReference type="SAM" id="MobiDB-lite"/>
    </source>
</evidence>
<dbReference type="EMBL" id="KQ995323">
    <property type="protein sequence ID" value="KZV47062.1"/>
    <property type="molecule type" value="Genomic_DNA"/>
</dbReference>
<dbReference type="OrthoDB" id="442677at2759"/>
<dbReference type="InterPro" id="IPR035979">
    <property type="entry name" value="RBD_domain_sf"/>
</dbReference>
<evidence type="ECO:0000313" key="9">
    <source>
        <dbReference type="Proteomes" id="UP000250235"/>
    </source>
</evidence>
<dbReference type="PANTHER" id="PTHR23236">
    <property type="entry name" value="EUKARYOTIC TRANSLATION INITIATION FACTOR 4B/4H"/>
    <property type="match status" value="1"/>
</dbReference>
<evidence type="ECO:0000256" key="4">
    <source>
        <dbReference type="ARBA" id="ARBA00023242"/>
    </source>
</evidence>
<gene>
    <name evidence="8" type="ORF">F511_11968</name>
</gene>
<keyword evidence="4" id="KW-0539">Nucleus</keyword>
<dbReference type="InterPro" id="IPR012677">
    <property type="entry name" value="Nucleotide-bd_a/b_plait_sf"/>
</dbReference>
<keyword evidence="9" id="KW-1185">Reference proteome</keyword>
<dbReference type="CDD" id="cd12395">
    <property type="entry name" value="RRM2_RBM34"/>
    <property type="match status" value="1"/>
</dbReference>
<dbReference type="InterPro" id="IPR000504">
    <property type="entry name" value="RRM_dom"/>
</dbReference>
<evidence type="ECO:0000256" key="2">
    <source>
        <dbReference type="ARBA" id="ARBA00007077"/>
    </source>
</evidence>
<feature type="region of interest" description="Disordered" evidence="6">
    <location>
        <begin position="456"/>
        <end position="518"/>
    </location>
</feature>
<feature type="compositionally biased region" description="Basic and acidic residues" evidence="6">
    <location>
        <begin position="44"/>
        <end position="64"/>
    </location>
</feature>
<dbReference type="PROSITE" id="PS50102">
    <property type="entry name" value="RRM"/>
    <property type="match status" value="2"/>
</dbReference>
<evidence type="ECO:0000256" key="5">
    <source>
        <dbReference type="PROSITE-ProRule" id="PRU00176"/>
    </source>
</evidence>
<reference evidence="8 9" key="1">
    <citation type="journal article" date="2015" name="Proc. Natl. Acad. Sci. U.S.A.">
        <title>The resurrection genome of Boea hygrometrica: A blueprint for survival of dehydration.</title>
        <authorList>
            <person name="Xiao L."/>
            <person name="Yang G."/>
            <person name="Zhang L."/>
            <person name="Yang X."/>
            <person name="Zhao S."/>
            <person name="Ji Z."/>
            <person name="Zhou Q."/>
            <person name="Hu M."/>
            <person name="Wang Y."/>
            <person name="Chen M."/>
            <person name="Xu Y."/>
            <person name="Jin H."/>
            <person name="Xiao X."/>
            <person name="Hu G."/>
            <person name="Bao F."/>
            <person name="Hu Y."/>
            <person name="Wan P."/>
            <person name="Li L."/>
            <person name="Deng X."/>
            <person name="Kuang T."/>
            <person name="Xiang C."/>
            <person name="Zhu J.K."/>
            <person name="Oliver M.J."/>
            <person name="He Y."/>
        </authorList>
    </citation>
    <scope>NUCLEOTIDE SEQUENCE [LARGE SCALE GENOMIC DNA]</scope>
    <source>
        <strain evidence="9">cv. XS01</strain>
    </source>
</reference>
<dbReference type="Pfam" id="PF00076">
    <property type="entry name" value="RRM_1"/>
    <property type="match status" value="2"/>
</dbReference>
<sequence length="518" mass="57418">MAKKAKNPSYSNKNSCFGTLFGEIPEQHSSANSLFSESNPFRRKIQENPGRESNLRLGFTEKDVGNQGALEDSASAELKGGKKIKEDKAEKESSNLVTDSVESEEKTKSTTNELKRLKSIGVETRKKKKRKRDEVEVDYETKRYGVADGNENVGASGVVAGKRKKMDNPEDTMVSKEAFDDESKLLRTVFVGNLPLKIKKKELVKEFVKFGEVESVRIRSVPIVDGKISRKGAVIRKQFNENGDSCHAYIVFSTEDSAQESLTLNMAVIGGNHIRVDRACPPCKKLKGENSHLYDNKRTVFVGNLPFDVKDEEIYQLFSGIKNLESSIEAVRVIRDPVTSLGKGIAYVLFKTKDAADSILMSRNLKLRDRKLRLSRSSGTPLKRKNPLTPESGNHPAKKVAVNSRTPESDSVKVNFKDILSYQGVRASKAGTQKKSAVPRARTGALVKLKSEPAKEQMLMKRKRPAVAARKKEAQKAARKMGSEGSASGAKLLVGAKRKFGNRTPQNADPNKKARKFR</sequence>
<dbReference type="Proteomes" id="UP000250235">
    <property type="component" value="Unassembled WGS sequence"/>
</dbReference>
<evidence type="ECO:0000259" key="7">
    <source>
        <dbReference type="PROSITE" id="PS50102"/>
    </source>
</evidence>
<accession>A0A2Z7CIW9</accession>
<name>A0A2Z7CIW9_9LAMI</name>
<keyword evidence="3 5" id="KW-0694">RNA-binding</keyword>